<proteinExistence type="predicted"/>
<evidence type="ECO:0000313" key="2">
    <source>
        <dbReference type="EMBL" id="EZF47246.1"/>
    </source>
</evidence>
<feature type="region of interest" description="Disordered" evidence="1">
    <location>
        <begin position="115"/>
        <end position="138"/>
    </location>
</feature>
<dbReference type="HOGENOM" id="CLU_1856731_0_0_1"/>
<protein>
    <submittedName>
        <fullName evidence="2">Uncharacterized protein</fullName>
    </submittedName>
</protein>
<evidence type="ECO:0000256" key="1">
    <source>
        <dbReference type="SAM" id="MobiDB-lite"/>
    </source>
</evidence>
<dbReference type="Proteomes" id="UP000023758">
    <property type="component" value="Unassembled WGS sequence"/>
</dbReference>
<reference evidence="2" key="1">
    <citation type="submission" date="2014-02" db="EMBL/GenBank/DDBJ databases">
        <title>The Genome Sequence of Trichophyton rubrum (morphotype fischeri) CBS 288.86.</title>
        <authorList>
            <consortium name="The Broad Institute Genomics Platform"/>
            <person name="Cuomo C.A."/>
            <person name="White T.C."/>
            <person name="Graser Y."/>
            <person name="Martinez-Rossi N."/>
            <person name="Heitman J."/>
            <person name="Young S.K."/>
            <person name="Zeng Q."/>
            <person name="Gargeya S."/>
            <person name="Abouelleil A."/>
            <person name="Alvarado L."/>
            <person name="Chapman S.B."/>
            <person name="Gainer-Dewar J."/>
            <person name="Goldberg J."/>
            <person name="Griggs A."/>
            <person name="Gujja S."/>
            <person name="Hansen M."/>
            <person name="Howarth C."/>
            <person name="Imamovic A."/>
            <person name="Larimer J."/>
            <person name="Martinez D."/>
            <person name="Murphy C."/>
            <person name="Pearson M.D."/>
            <person name="Persinoti G."/>
            <person name="Poon T."/>
            <person name="Priest M."/>
            <person name="Roberts A.D."/>
            <person name="Saif S."/>
            <person name="Shea T.D."/>
            <person name="Sykes S.N."/>
            <person name="Wortman J."/>
            <person name="Nusbaum C."/>
            <person name="Birren B."/>
        </authorList>
    </citation>
    <scope>NUCLEOTIDE SEQUENCE [LARGE SCALE GENOMIC DNA]</scope>
    <source>
        <strain evidence="2">CBS 288.86</strain>
    </source>
</reference>
<dbReference type="AlphaFoldDB" id="A0A022VMP8"/>
<organism evidence="2">
    <name type="scientific">Trichophyton rubrum CBS 288.86</name>
    <dbReference type="NCBI Taxonomy" id="1215330"/>
    <lineage>
        <taxon>Eukaryota</taxon>
        <taxon>Fungi</taxon>
        <taxon>Dikarya</taxon>
        <taxon>Ascomycota</taxon>
        <taxon>Pezizomycotina</taxon>
        <taxon>Eurotiomycetes</taxon>
        <taxon>Eurotiomycetidae</taxon>
        <taxon>Onygenales</taxon>
        <taxon>Arthrodermataceae</taxon>
        <taxon>Trichophyton</taxon>
    </lineage>
</organism>
<name>A0A022VMP8_TRIRU</name>
<accession>A0A022VMP8</accession>
<sequence length="138" mass="15052">MALGRKAYGGFGSCVCGVNPQIPFGIANTAILNREFGRLRSCVSTSMSVSIPGDAPLQLVDTMRRDGMRYNAILCDENQVVVQMRDPNLSPPRVNICIRQINVCSRCQECSNGGLKHPPRPEMGPQRTEDSISVLDEG</sequence>
<gene>
    <name evidence="2" type="ORF">H103_08893</name>
</gene>
<dbReference type="EMBL" id="KK207948">
    <property type="protein sequence ID" value="EZF47246.1"/>
    <property type="molecule type" value="Genomic_DNA"/>
</dbReference>